<keyword evidence="3" id="KW-1003">Cell membrane</keyword>
<dbReference type="AlphaFoldDB" id="A0A0F9SLY2"/>
<accession>A0A0F9SLY2</accession>
<evidence type="ECO:0000256" key="4">
    <source>
        <dbReference type="ARBA" id="ARBA00022481"/>
    </source>
</evidence>
<feature type="transmembrane region" description="Helical" evidence="9">
    <location>
        <begin position="12"/>
        <end position="31"/>
    </location>
</feature>
<dbReference type="GO" id="GO:0015628">
    <property type="term" value="P:protein secretion by the type II secretion system"/>
    <property type="evidence" value="ECO:0007669"/>
    <property type="project" value="InterPro"/>
</dbReference>
<keyword evidence="4" id="KW-0488">Methylation</keyword>
<sequence>MTRQGDAGFTLIEALVAMAVLALGAVSLLSATQGHSKRITELSDRVAARWAAEYRLSEVRVGVQTGAEPLEVYGIEFDLNVTRRPTNDPAVQAVSVDSALSGTDRVLYILDGYVAAGDPL</sequence>
<dbReference type="GO" id="GO:0005886">
    <property type="term" value="C:plasma membrane"/>
    <property type="evidence" value="ECO:0007669"/>
    <property type="project" value="UniProtKB-SubCell"/>
</dbReference>
<dbReference type="EMBL" id="LAZR01000458">
    <property type="protein sequence ID" value="KKN68099.1"/>
    <property type="molecule type" value="Genomic_DNA"/>
</dbReference>
<evidence type="ECO:0000256" key="8">
    <source>
        <dbReference type="ARBA" id="ARBA00023136"/>
    </source>
</evidence>
<dbReference type="Gene3D" id="3.30.1300.30">
    <property type="entry name" value="GSPII I/J protein-like"/>
    <property type="match status" value="1"/>
</dbReference>
<dbReference type="PANTHER" id="PTHR38779:SF2">
    <property type="entry name" value="TYPE II SECRETION SYSTEM PROTEIN I-RELATED"/>
    <property type="match status" value="1"/>
</dbReference>
<gene>
    <name evidence="10" type="ORF">LCGC14_0454720</name>
</gene>
<evidence type="ECO:0000256" key="3">
    <source>
        <dbReference type="ARBA" id="ARBA00022475"/>
    </source>
</evidence>
<dbReference type="GO" id="GO:0015627">
    <property type="term" value="C:type II protein secretion system complex"/>
    <property type="evidence" value="ECO:0007669"/>
    <property type="project" value="InterPro"/>
</dbReference>
<keyword evidence="6 9" id="KW-0812">Transmembrane</keyword>
<keyword evidence="8 9" id="KW-0472">Membrane</keyword>
<evidence type="ECO:0000313" key="10">
    <source>
        <dbReference type="EMBL" id="KKN68099.1"/>
    </source>
</evidence>
<dbReference type="NCBIfam" id="TIGR02532">
    <property type="entry name" value="IV_pilin_GFxxxE"/>
    <property type="match status" value="1"/>
</dbReference>
<comment type="caution">
    <text evidence="10">The sequence shown here is derived from an EMBL/GenBank/DDBJ whole genome shotgun (WGS) entry which is preliminary data.</text>
</comment>
<evidence type="ECO:0008006" key="11">
    <source>
        <dbReference type="Google" id="ProtNLM"/>
    </source>
</evidence>
<dbReference type="SUPFAM" id="SSF54523">
    <property type="entry name" value="Pili subunits"/>
    <property type="match status" value="1"/>
</dbReference>
<protein>
    <recommendedName>
        <fullName evidence="11">Type II secretion system protein GspI C-terminal domain-containing protein</fullName>
    </recommendedName>
</protein>
<name>A0A0F9SLY2_9ZZZZ</name>
<dbReference type="InterPro" id="IPR010052">
    <property type="entry name" value="T2SS_protein-GspI"/>
</dbReference>
<dbReference type="PANTHER" id="PTHR38779">
    <property type="entry name" value="TYPE II SECRETION SYSTEM PROTEIN I-RELATED"/>
    <property type="match status" value="1"/>
</dbReference>
<dbReference type="InterPro" id="IPR045584">
    <property type="entry name" value="Pilin-like"/>
</dbReference>
<evidence type="ECO:0000256" key="1">
    <source>
        <dbReference type="ARBA" id="ARBA00004377"/>
    </source>
</evidence>
<dbReference type="NCBIfam" id="TIGR01707">
    <property type="entry name" value="gspI"/>
    <property type="match status" value="1"/>
</dbReference>
<organism evidence="10">
    <name type="scientific">marine sediment metagenome</name>
    <dbReference type="NCBI Taxonomy" id="412755"/>
    <lineage>
        <taxon>unclassified sequences</taxon>
        <taxon>metagenomes</taxon>
        <taxon>ecological metagenomes</taxon>
    </lineage>
</organism>
<proteinExistence type="inferred from homology"/>
<evidence type="ECO:0000256" key="5">
    <source>
        <dbReference type="ARBA" id="ARBA00022519"/>
    </source>
</evidence>
<dbReference type="Pfam" id="PF07963">
    <property type="entry name" value="N_methyl"/>
    <property type="match status" value="1"/>
</dbReference>
<evidence type="ECO:0000256" key="7">
    <source>
        <dbReference type="ARBA" id="ARBA00022989"/>
    </source>
</evidence>
<reference evidence="10" key="1">
    <citation type="journal article" date="2015" name="Nature">
        <title>Complex archaea that bridge the gap between prokaryotes and eukaryotes.</title>
        <authorList>
            <person name="Spang A."/>
            <person name="Saw J.H."/>
            <person name="Jorgensen S.L."/>
            <person name="Zaremba-Niedzwiedzka K."/>
            <person name="Martijn J."/>
            <person name="Lind A.E."/>
            <person name="van Eijk R."/>
            <person name="Schleper C."/>
            <person name="Guy L."/>
            <person name="Ettema T.J."/>
        </authorList>
    </citation>
    <scope>NUCLEOTIDE SEQUENCE</scope>
</reference>
<dbReference type="InterPro" id="IPR012902">
    <property type="entry name" value="N_methyl_site"/>
</dbReference>
<comment type="subcellular location">
    <subcellularLocation>
        <location evidence="1">Cell inner membrane</location>
        <topology evidence="1">Single-pass membrane protein</topology>
    </subcellularLocation>
</comment>
<evidence type="ECO:0000256" key="2">
    <source>
        <dbReference type="ARBA" id="ARBA00008358"/>
    </source>
</evidence>
<comment type="similarity">
    <text evidence="2">Belongs to the GSP I family.</text>
</comment>
<keyword evidence="5" id="KW-0997">Cell inner membrane</keyword>
<dbReference type="PROSITE" id="PS00409">
    <property type="entry name" value="PROKAR_NTER_METHYL"/>
    <property type="match status" value="1"/>
</dbReference>
<evidence type="ECO:0000256" key="6">
    <source>
        <dbReference type="ARBA" id="ARBA00022692"/>
    </source>
</evidence>
<keyword evidence="7 9" id="KW-1133">Transmembrane helix</keyword>
<evidence type="ECO:0000256" key="9">
    <source>
        <dbReference type="SAM" id="Phobius"/>
    </source>
</evidence>